<accession>A0AAE3VFQ2</accession>
<keyword evidence="7" id="KW-1185">Reference proteome</keyword>
<dbReference type="Gene3D" id="3.20.70.20">
    <property type="match status" value="1"/>
</dbReference>
<dbReference type="Pfam" id="PF01228">
    <property type="entry name" value="Gly_radical"/>
    <property type="match status" value="1"/>
</dbReference>
<dbReference type="GO" id="GO:0016829">
    <property type="term" value="F:lyase activity"/>
    <property type="evidence" value="ECO:0007669"/>
    <property type="project" value="UniProtKB-KW"/>
</dbReference>
<organism evidence="6 7">
    <name type="scientific">Oligosphaera ethanolica</name>
    <dbReference type="NCBI Taxonomy" id="760260"/>
    <lineage>
        <taxon>Bacteria</taxon>
        <taxon>Pseudomonadati</taxon>
        <taxon>Lentisphaerota</taxon>
        <taxon>Oligosphaeria</taxon>
        <taxon>Oligosphaerales</taxon>
        <taxon>Oligosphaeraceae</taxon>
        <taxon>Oligosphaera</taxon>
    </lineage>
</organism>
<sequence>MNMDVLREMREWTALGFYEAEAEGLPWPMNYGRALRRLYENMEIVVPEGRWLIPVEPMEFCQTRASDNTWHAESMVFNLHHDSGLMVNRRLAARKKGQFPERAAFIDAMVADLKSKTVRFGGYTHANPDIRRVVGEGVLAMEAELDGELAAVRAMGESADSAERNLLLALKDYVEGVKAFHRRTLEAIGKARDAASGRRRDELAVVAEAVANCLLVKSETFYQGFLAVNFAWMLDGCDSIGRLDQALGPLFERDIREGRLDVAFARELLDEFWCNFETMNGWNLQIGGYTPAGKDGCNELTRECIRACARNKLRRPNVALRITRDTPDDLLAEALEALAKGSGRPALYNDDLYVETLRSMDLGLSDADAREIGFGGCTETMIAGLSNVGSLEGSLNLAKALELAMFDGFDPVANVQAGPHTGRFADFASFEAFMAALKLQIAYATDAFVAVNRGALKRRFSEGDPKLYRTFFTGDCVKNRKSFEAGGARYNWAVVSYQGIANTIDGTAAIRKTVFEDKSVAAAELVAALRNNFHGCDDLRRRLRACPKFGNDIAFVDDLGAELIEYAWRHLYRHETPRGGRYLASCILFTTYLGAGRAVGATPDGRGAGEALVDSVGAVPGYDVNGPTALLKSVAKLPLWLAAGTPVLNLRFQKSLFANRDVLAKMASLVRSFFSQGGMQAQISVLDAAELRAAQANPEPYRDLIVRIGGYSEYFNALDKELQDSVISRTEYGL</sequence>
<gene>
    <name evidence="6" type="ORF">J3R75_001622</name>
</gene>
<dbReference type="SUPFAM" id="SSF51998">
    <property type="entry name" value="PFL-like glycyl radical enzymes"/>
    <property type="match status" value="1"/>
</dbReference>
<evidence type="ECO:0000256" key="1">
    <source>
        <dbReference type="ARBA" id="ARBA00022818"/>
    </source>
</evidence>
<dbReference type="PROSITE" id="PS51149">
    <property type="entry name" value="GLY_RADICAL_2"/>
    <property type="match status" value="1"/>
</dbReference>
<dbReference type="EC" id="2.3.1.54" evidence="6"/>
<dbReference type="GO" id="GO:0005829">
    <property type="term" value="C:cytosol"/>
    <property type="evidence" value="ECO:0007669"/>
    <property type="project" value="TreeGrafter"/>
</dbReference>
<evidence type="ECO:0000313" key="6">
    <source>
        <dbReference type="EMBL" id="MDQ0289515.1"/>
    </source>
</evidence>
<evidence type="ECO:0000313" key="7">
    <source>
        <dbReference type="Proteomes" id="UP001238163"/>
    </source>
</evidence>
<dbReference type="InterPro" id="IPR001150">
    <property type="entry name" value="Gly_radical"/>
</dbReference>
<feature type="modified residue" description="Glycine radical" evidence="3">
    <location>
        <position position="710"/>
    </location>
</feature>
<keyword evidence="2" id="KW-0456">Lyase</keyword>
<dbReference type="EMBL" id="JAUSVL010000001">
    <property type="protein sequence ID" value="MDQ0289515.1"/>
    <property type="molecule type" value="Genomic_DNA"/>
</dbReference>
<dbReference type="GO" id="GO:0008861">
    <property type="term" value="F:formate C-acetyltransferase activity"/>
    <property type="evidence" value="ECO:0007669"/>
    <property type="project" value="UniProtKB-EC"/>
</dbReference>
<feature type="domain" description="Glycine radical" evidence="4">
    <location>
        <begin position="614"/>
        <end position="734"/>
    </location>
</feature>
<dbReference type="PROSITE" id="PS51554">
    <property type="entry name" value="PFL"/>
    <property type="match status" value="1"/>
</dbReference>
<reference evidence="6" key="1">
    <citation type="submission" date="2023-07" db="EMBL/GenBank/DDBJ databases">
        <title>Genomic Encyclopedia of Type Strains, Phase IV (KMG-IV): sequencing the most valuable type-strain genomes for metagenomic binning, comparative biology and taxonomic classification.</title>
        <authorList>
            <person name="Goeker M."/>
        </authorList>
    </citation>
    <scope>NUCLEOTIDE SEQUENCE</scope>
    <source>
        <strain evidence="6">DSM 24202</strain>
    </source>
</reference>
<dbReference type="InterPro" id="IPR004184">
    <property type="entry name" value="PFL_dom"/>
</dbReference>
<evidence type="ECO:0000259" key="4">
    <source>
        <dbReference type="PROSITE" id="PS51149"/>
    </source>
</evidence>
<comment type="caution">
    <text evidence="6">The sequence shown here is derived from an EMBL/GenBank/DDBJ whole genome shotgun (WGS) entry which is preliminary data.</text>
</comment>
<dbReference type="AlphaFoldDB" id="A0AAE3VFQ2"/>
<dbReference type="PANTHER" id="PTHR43641:SF2">
    <property type="entry name" value="DEHYDRATASE YBIW-RELATED"/>
    <property type="match status" value="1"/>
</dbReference>
<name>A0AAE3VFQ2_9BACT</name>
<evidence type="ECO:0000256" key="2">
    <source>
        <dbReference type="ARBA" id="ARBA00023239"/>
    </source>
</evidence>
<dbReference type="RefSeq" id="WP_307260947.1">
    <property type="nucleotide sequence ID" value="NZ_JAUSVL010000001.1"/>
</dbReference>
<protein>
    <submittedName>
        <fullName evidence="6">Formate C-acetyltransferase</fullName>
        <ecNumber evidence="6">2.3.1.54</ecNumber>
    </submittedName>
</protein>
<keyword evidence="6" id="KW-0808">Transferase</keyword>
<dbReference type="PANTHER" id="PTHR43641">
    <property type="entry name" value="FORMATE ACETYLTRANSFERASE 3-RELATED"/>
    <property type="match status" value="1"/>
</dbReference>
<feature type="domain" description="PFL" evidence="5">
    <location>
        <begin position="1"/>
        <end position="607"/>
    </location>
</feature>
<evidence type="ECO:0000256" key="3">
    <source>
        <dbReference type="PROSITE-ProRule" id="PRU00493"/>
    </source>
</evidence>
<dbReference type="InterPro" id="IPR051215">
    <property type="entry name" value="GRE"/>
</dbReference>
<keyword evidence="6" id="KW-0012">Acyltransferase</keyword>
<dbReference type="Proteomes" id="UP001238163">
    <property type="component" value="Unassembled WGS sequence"/>
</dbReference>
<keyword evidence="1 3" id="KW-0556">Organic radical</keyword>
<dbReference type="Pfam" id="PF02901">
    <property type="entry name" value="PFL-like"/>
    <property type="match status" value="1"/>
</dbReference>
<proteinExistence type="predicted"/>
<evidence type="ECO:0000259" key="5">
    <source>
        <dbReference type="PROSITE" id="PS51554"/>
    </source>
</evidence>